<comment type="caution">
    <text evidence="1">The sequence shown here is derived from an EMBL/GenBank/DDBJ whole genome shotgun (WGS) entry which is preliminary data.</text>
</comment>
<sequence length="73" mass="7967">MTLMTDSATATETDAVPRTQWSAVQAGLWVGRRDGEFAGMIEQIWGSGYQVTTRLGKTLGVFGTMEEAQQALR</sequence>
<dbReference type="EMBL" id="PGFF01000001">
    <property type="protein sequence ID" value="PJJ73436.1"/>
    <property type="molecule type" value="Genomic_DNA"/>
</dbReference>
<proteinExistence type="predicted"/>
<reference evidence="1 2" key="1">
    <citation type="submission" date="2017-11" db="EMBL/GenBank/DDBJ databases">
        <title>Genomic Encyclopedia of Archaeal and Bacterial Type Strains, Phase II (KMG-II): From Individual Species to Whole Genera.</title>
        <authorList>
            <person name="Goeker M."/>
        </authorList>
    </citation>
    <scope>NUCLEOTIDE SEQUENCE [LARGE SCALE GENOMIC DNA]</scope>
    <source>
        <strain evidence="1 2">DSM 27393</strain>
    </source>
</reference>
<protein>
    <submittedName>
        <fullName evidence="1">Uncharacterized protein</fullName>
    </submittedName>
</protein>
<keyword evidence="2" id="KW-1185">Reference proteome</keyword>
<gene>
    <name evidence="1" type="ORF">CLV46_3028</name>
</gene>
<dbReference type="AlphaFoldDB" id="A0A2M9CNF8"/>
<evidence type="ECO:0000313" key="2">
    <source>
        <dbReference type="Proteomes" id="UP000228758"/>
    </source>
</evidence>
<evidence type="ECO:0000313" key="1">
    <source>
        <dbReference type="EMBL" id="PJJ73436.1"/>
    </source>
</evidence>
<dbReference type="Proteomes" id="UP000228758">
    <property type="component" value="Unassembled WGS sequence"/>
</dbReference>
<accession>A0A2M9CNF8</accession>
<name>A0A2M9CNF8_9MICO</name>
<organism evidence="1 2">
    <name type="scientific">Diaminobutyricimonas aerilata</name>
    <dbReference type="NCBI Taxonomy" id="1162967"/>
    <lineage>
        <taxon>Bacteria</taxon>
        <taxon>Bacillati</taxon>
        <taxon>Actinomycetota</taxon>
        <taxon>Actinomycetes</taxon>
        <taxon>Micrococcales</taxon>
        <taxon>Microbacteriaceae</taxon>
        <taxon>Diaminobutyricimonas</taxon>
    </lineage>
</organism>
<dbReference type="RefSeq" id="WP_245866914.1">
    <property type="nucleotide sequence ID" value="NZ_PGFF01000001.1"/>
</dbReference>